<evidence type="ECO:0000256" key="1">
    <source>
        <dbReference type="ARBA" id="ARBA00022553"/>
    </source>
</evidence>
<reference evidence="6 7" key="1">
    <citation type="journal article" date="2016" name="Nat. Commun.">
        <title>Thousands of microbial genomes shed light on interconnected biogeochemical processes in an aquifer system.</title>
        <authorList>
            <person name="Anantharaman K."/>
            <person name="Brown C.T."/>
            <person name="Hug L.A."/>
            <person name="Sharon I."/>
            <person name="Castelle C.J."/>
            <person name="Probst A.J."/>
            <person name="Thomas B.C."/>
            <person name="Singh A."/>
            <person name="Wilkins M.J."/>
            <person name="Karaoz U."/>
            <person name="Brodie E.L."/>
            <person name="Williams K.H."/>
            <person name="Hubbard S.S."/>
            <person name="Banfield J.F."/>
        </authorList>
    </citation>
    <scope>NUCLEOTIDE SEQUENCE [LARGE SCALE GENOMIC DNA]</scope>
</reference>
<accession>A0A1F4TRP3</accession>
<dbReference type="SMART" id="SM00448">
    <property type="entry name" value="REC"/>
    <property type="match status" value="1"/>
</dbReference>
<evidence type="ECO:0000256" key="3">
    <source>
        <dbReference type="PROSITE-ProRule" id="PRU00169"/>
    </source>
</evidence>
<dbReference type="Pfam" id="PF00072">
    <property type="entry name" value="Response_reg"/>
    <property type="match status" value="1"/>
</dbReference>
<evidence type="ECO:0000259" key="4">
    <source>
        <dbReference type="PROSITE" id="PS50110"/>
    </source>
</evidence>
<dbReference type="Proteomes" id="UP000177309">
    <property type="component" value="Unassembled WGS sequence"/>
</dbReference>
<evidence type="ECO:0000256" key="2">
    <source>
        <dbReference type="ARBA" id="ARBA00023012"/>
    </source>
</evidence>
<organism evidence="6 7">
    <name type="scientific">candidate division WOR-1 bacterium RIFOXYC2_FULL_41_25</name>
    <dbReference type="NCBI Taxonomy" id="1802586"/>
    <lineage>
        <taxon>Bacteria</taxon>
        <taxon>Bacillati</taxon>
        <taxon>Saganbacteria</taxon>
    </lineage>
</organism>
<evidence type="ECO:0008006" key="8">
    <source>
        <dbReference type="Google" id="ProtNLM"/>
    </source>
</evidence>
<dbReference type="SUPFAM" id="SSF47413">
    <property type="entry name" value="lambda repressor-like DNA-binding domains"/>
    <property type="match status" value="1"/>
</dbReference>
<keyword evidence="2" id="KW-0902">Two-component regulatory system</keyword>
<dbReference type="Pfam" id="PF01381">
    <property type="entry name" value="HTH_3"/>
    <property type="match status" value="1"/>
</dbReference>
<dbReference type="InterPro" id="IPR010982">
    <property type="entry name" value="Lambda_DNA-bd_dom_sf"/>
</dbReference>
<dbReference type="PROSITE" id="PS50943">
    <property type="entry name" value="HTH_CROC1"/>
    <property type="match status" value="1"/>
</dbReference>
<dbReference type="Gene3D" id="2.10.109.10">
    <property type="entry name" value="Umud Fragment, subunit A"/>
    <property type="match status" value="1"/>
</dbReference>
<dbReference type="GO" id="GO:0000160">
    <property type="term" value="P:phosphorelay signal transduction system"/>
    <property type="evidence" value="ECO:0007669"/>
    <property type="project" value="UniProtKB-KW"/>
</dbReference>
<dbReference type="InterPro" id="IPR011006">
    <property type="entry name" value="CheY-like_superfamily"/>
</dbReference>
<name>A0A1F4TRP3_UNCSA</name>
<dbReference type="PANTHER" id="PTHR44591:SF14">
    <property type="entry name" value="PROTEIN PILG"/>
    <property type="match status" value="1"/>
</dbReference>
<evidence type="ECO:0000313" key="7">
    <source>
        <dbReference type="Proteomes" id="UP000177309"/>
    </source>
</evidence>
<gene>
    <name evidence="6" type="ORF">A2462_02590</name>
</gene>
<dbReference type="EMBL" id="MEUI01000002">
    <property type="protein sequence ID" value="OGC35412.1"/>
    <property type="molecule type" value="Genomic_DNA"/>
</dbReference>
<dbReference type="SMART" id="SM00530">
    <property type="entry name" value="HTH_XRE"/>
    <property type="match status" value="1"/>
</dbReference>
<dbReference type="PROSITE" id="PS50110">
    <property type="entry name" value="RESPONSE_REGULATORY"/>
    <property type="match status" value="1"/>
</dbReference>
<dbReference type="GO" id="GO:0003677">
    <property type="term" value="F:DNA binding"/>
    <property type="evidence" value="ECO:0007669"/>
    <property type="project" value="InterPro"/>
</dbReference>
<keyword evidence="1 3" id="KW-0597">Phosphoprotein</keyword>
<feature type="domain" description="Response regulatory" evidence="4">
    <location>
        <begin position="129"/>
        <end position="242"/>
    </location>
</feature>
<feature type="modified residue" description="4-aspartylphosphate" evidence="3">
    <location>
        <position position="177"/>
    </location>
</feature>
<comment type="caution">
    <text evidence="6">The sequence shown here is derived from an EMBL/GenBank/DDBJ whole genome shotgun (WGS) entry which is preliminary data.</text>
</comment>
<dbReference type="SUPFAM" id="SSF52172">
    <property type="entry name" value="CheY-like"/>
    <property type="match status" value="1"/>
</dbReference>
<dbReference type="CDD" id="cd00093">
    <property type="entry name" value="HTH_XRE"/>
    <property type="match status" value="1"/>
</dbReference>
<dbReference type="InterPro" id="IPR036286">
    <property type="entry name" value="LexA/Signal_pep-like_sf"/>
</dbReference>
<dbReference type="InterPro" id="IPR001789">
    <property type="entry name" value="Sig_transdc_resp-reg_receiver"/>
</dbReference>
<dbReference type="AlphaFoldDB" id="A0A1F4TRP3"/>
<evidence type="ECO:0000259" key="5">
    <source>
        <dbReference type="PROSITE" id="PS50943"/>
    </source>
</evidence>
<dbReference type="Gene3D" id="3.40.50.2300">
    <property type="match status" value="1"/>
</dbReference>
<dbReference type="PANTHER" id="PTHR44591">
    <property type="entry name" value="STRESS RESPONSE REGULATOR PROTEIN 1"/>
    <property type="match status" value="1"/>
</dbReference>
<feature type="domain" description="HTH cro/C1-type" evidence="5">
    <location>
        <begin position="10"/>
        <end position="64"/>
    </location>
</feature>
<dbReference type="Gene3D" id="1.10.260.40">
    <property type="entry name" value="lambda repressor-like DNA-binding domains"/>
    <property type="match status" value="1"/>
</dbReference>
<evidence type="ECO:0000313" key="6">
    <source>
        <dbReference type="EMBL" id="OGC35412.1"/>
    </source>
</evidence>
<dbReference type="SUPFAM" id="SSF51306">
    <property type="entry name" value="LexA/Signal peptidase"/>
    <property type="match status" value="1"/>
</dbReference>
<proteinExistence type="predicted"/>
<dbReference type="InterPro" id="IPR001387">
    <property type="entry name" value="Cro/C1-type_HTH"/>
</dbReference>
<protein>
    <recommendedName>
        <fullName evidence="8">Response regulatory domain-containing protein</fullName>
    </recommendedName>
</protein>
<dbReference type="InterPro" id="IPR050595">
    <property type="entry name" value="Bact_response_regulator"/>
</dbReference>
<sequence>MSNESIRNKIKEYRLEKGLTQTELAAQLGVRDNSVALIERGERNVGKKILLKFAELSGVSLDEITGLKKASVDDQYLRKIPLFSDSIPAEFPDKLPKENIDWFGCPVNINADFACRVKGGKKPGKDKAKILVVDDEEVARKSIKHVLENSFSIDLAASGEEALKKIREHSYDLVLLDIRMPGLSGIETLRKMRKTVPRTEVIMVTALDKAKTSWEASRNGAFDYITKPFRNDELLLRVQMAITRMKEMADKELPDDAVLLCQKSKSAEDGSLVIARSSQGEHYAVRMLKKSDNEDVLFPIKETDDLKKVNIIGKVVAVLNKII</sequence>